<organism evidence="2 3">
    <name type="scientific">SAR86 cluster bacterium</name>
    <dbReference type="NCBI Taxonomy" id="2030880"/>
    <lineage>
        <taxon>Bacteria</taxon>
        <taxon>Pseudomonadati</taxon>
        <taxon>Pseudomonadota</taxon>
        <taxon>Gammaproteobacteria</taxon>
        <taxon>SAR86 cluster</taxon>
    </lineage>
</organism>
<evidence type="ECO:0000313" key="2">
    <source>
        <dbReference type="EMBL" id="MBL6902776.1"/>
    </source>
</evidence>
<dbReference type="EMBL" id="JADHSG010000001">
    <property type="protein sequence ID" value="MBL6902776.1"/>
    <property type="molecule type" value="Genomic_DNA"/>
</dbReference>
<comment type="caution">
    <text evidence="2">The sequence shown here is derived from an EMBL/GenBank/DDBJ whole genome shotgun (WGS) entry which is preliminary data.</text>
</comment>
<accession>A0A937M2A6</accession>
<dbReference type="InterPro" id="IPR029069">
    <property type="entry name" value="HotDog_dom_sf"/>
</dbReference>
<reference evidence="2" key="1">
    <citation type="submission" date="2020-10" db="EMBL/GenBank/DDBJ databases">
        <title>Microbiome of the Black Sea water column analyzed by genome centric metagenomics.</title>
        <authorList>
            <person name="Cabello-Yeves P.J."/>
            <person name="Callieri C."/>
            <person name="Picazo A."/>
            <person name="Mehrshad M."/>
            <person name="Haro-Moreno J.M."/>
            <person name="Roda-Garcia J."/>
            <person name="Dzembekova N."/>
            <person name="Slabakova V."/>
            <person name="Slabakova N."/>
            <person name="Moncheva S."/>
            <person name="Rodriguez-Valera F."/>
        </authorList>
    </citation>
    <scope>NUCLEOTIDE SEQUENCE</scope>
    <source>
        <strain evidence="2">BS30m-G43</strain>
    </source>
</reference>
<dbReference type="CDD" id="cd03443">
    <property type="entry name" value="PaaI_thioesterase"/>
    <property type="match status" value="1"/>
</dbReference>
<name>A0A937M2A6_9GAMM</name>
<dbReference type="Pfam" id="PF13622">
    <property type="entry name" value="4HBT_3"/>
    <property type="match status" value="1"/>
</dbReference>
<feature type="domain" description="Acyl-CoA thioesterase-like N-terminal HotDog" evidence="1">
    <location>
        <begin position="50"/>
        <end position="132"/>
    </location>
</feature>
<evidence type="ECO:0000313" key="3">
    <source>
        <dbReference type="Proteomes" id="UP000705230"/>
    </source>
</evidence>
<sequence length="139" mass="15355">MKNLDETMKLFVEHKPDFLDILGFEKCSYDDTNDIYSCVYNPSTSLTHSNGTIVQGGFVAGMLDSAMAQFILNLHEFKVNPLSLDIDVKYLLPCKPARLVVNAKILKMGKSIAFTSAELYQDDNLVATATATNKLITLG</sequence>
<dbReference type="SUPFAM" id="SSF54637">
    <property type="entry name" value="Thioesterase/thiol ester dehydrase-isomerase"/>
    <property type="match status" value="1"/>
</dbReference>
<gene>
    <name evidence="2" type="ORF">ISR29_01060</name>
</gene>
<dbReference type="Gene3D" id="3.10.129.10">
    <property type="entry name" value="Hotdog Thioesterase"/>
    <property type="match status" value="1"/>
</dbReference>
<dbReference type="AlphaFoldDB" id="A0A937M2A6"/>
<evidence type="ECO:0000259" key="1">
    <source>
        <dbReference type="Pfam" id="PF13622"/>
    </source>
</evidence>
<dbReference type="Proteomes" id="UP000705230">
    <property type="component" value="Unassembled WGS sequence"/>
</dbReference>
<proteinExistence type="predicted"/>
<protein>
    <submittedName>
        <fullName evidence="2">PaaI family thioesterase</fullName>
    </submittedName>
</protein>
<dbReference type="InterPro" id="IPR049449">
    <property type="entry name" value="TesB_ACOT8-like_N"/>
</dbReference>